<dbReference type="PANTHER" id="PTHR46401">
    <property type="entry name" value="GLYCOSYLTRANSFERASE WBBK-RELATED"/>
    <property type="match status" value="1"/>
</dbReference>
<proteinExistence type="predicted"/>
<keyword evidence="3" id="KW-1185">Reference proteome</keyword>
<organism evidence="2 3">
    <name type="scientific">Sphingomonas crocodyli</name>
    <dbReference type="NCBI Taxonomy" id="1979270"/>
    <lineage>
        <taxon>Bacteria</taxon>
        <taxon>Pseudomonadati</taxon>
        <taxon>Pseudomonadota</taxon>
        <taxon>Alphaproteobacteria</taxon>
        <taxon>Sphingomonadales</taxon>
        <taxon>Sphingomonadaceae</taxon>
        <taxon>Sphingomonas</taxon>
    </lineage>
</organism>
<comment type="caution">
    <text evidence="2">The sequence shown here is derived from an EMBL/GenBank/DDBJ whole genome shotgun (WGS) entry which is preliminary data.</text>
</comment>
<dbReference type="SUPFAM" id="SSF53756">
    <property type="entry name" value="UDP-Glycosyltransferase/glycogen phosphorylase"/>
    <property type="match status" value="1"/>
</dbReference>
<evidence type="ECO:0000259" key="1">
    <source>
        <dbReference type="Pfam" id="PF00534"/>
    </source>
</evidence>
<dbReference type="InterPro" id="IPR001296">
    <property type="entry name" value="Glyco_trans_1"/>
</dbReference>
<feature type="domain" description="Glycosyl transferase family 1" evidence="1">
    <location>
        <begin position="212"/>
        <end position="362"/>
    </location>
</feature>
<dbReference type="Proteomes" id="UP000282971">
    <property type="component" value="Unassembled WGS sequence"/>
</dbReference>
<dbReference type="Gene3D" id="3.40.50.2000">
    <property type="entry name" value="Glycogen Phosphorylase B"/>
    <property type="match status" value="2"/>
</dbReference>
<dbReference type="RefSeq" id="WP_127744530.1">
    <property type="nucleotide sequence ID" value="NZ_SACN01000001.1"/>
</dbReference>
<protein>
    <submittedName>
        <fullName evidence="2">Glycosyltransferase family 1 protein</fullName>
    </submittedName>
</protein>
<reference evidence="2 3" key="1">
    <citation type="submission" date="2019-01" db="EMBL/GenBank/DDBJ databases">
        <authorList>
            <person name="Chen W.-M."/>
        </authorList>
    </citation>
    <scope>NUCLEOTIDE SEQUENCE [LARGE SCALE GENOMIC DNA]</scope>
    <source>
        <strain evidence="2 3">CCP-7</strain>
    </source>
</reference>
<dbReference type="OrthoDB" id="9790710at2"/>
<gene>
    <name evidence="2" type="ORF">EOD43_14455</name>
</gene>
<evidence type="ECO:0000313" key="3">
    <source>
        <dbReference type="Proteomes" id="UP000282971"/>
    </source>
</evidence>
<dbReference type="Pfam" id="PF00534">
    <property type="entry name" value="Glycos_transf_1"/>
    <property type="match status" value="1"/>
</dbReference>
<sequence>MNQGSGERFPRNLFVDVSVIARRDAGTGIQRVVRSLWCQLRAVDSDSMNVIPVAGTRRGGYRVIRNDFLERPLSRLPLPFGKARMRPKSGDIFLGLDLAAHIIPYRRSDLLRWRRAGVSLAFILYDMLPIQHPEWFGVSMRTKFAQWLDIVGRQADHVICISKSVADDFREWLTAAVTKRAERPAIAVMRLGAFIRSTESSGGMPLDAQDRLAWARNNRTTLMVGTIEPRKGYDQALAAFEHLWNERQRSDATLLIVGRPGWETEALQHRLRSHPEVGRRLCWIENASDEYLEKLYSACSGLLLTSRGEGFGLPLIEAAVHGKPILARDMTVFREVAPSGVAFFAGDDSVCLAEAMLSWLDGPVVIPASVDLNGWDVTAGDLLAALDMQIDAGWPANMR</sequence>
<name>A0A437MBC9_9SPHN</name>
<dbReference type="AlphaFoldDB" id="A0A437MBC9"/>
<dbReference type="PANTHER" id="PTHR46401:SF9">
    <property type="entry name" value="MANNOSYLTRANSFERASE A"/>
    <property type="match status" value="1"/>
</dbReference>
<dbReference type="GO" id="GO:0016757">
    <property type="term" value="F:glycosyltransferase activity"/>
    <property type="evidence" value="ECO:0007669"/>
    <property type="project" value="InterPro"/>
</dbReference>
<evidence type="ECO:0000313" key="2">
    <source>
        <dbReference type="EMBL" id="RVT94954.1"/>
    </source>
</evidence>
<accession>A0A437MBC9</accession>
<keyword evidence="2" id="KW-0808">Transferase</keyword>
<dbReference type="CDD" id="cd03809">
    <property type="entry name" value="GT4_MtfB-like"/>
    <property type="match status" value="1"/>
</dbReference>
<dbReference type="EMBL" id="SACN01000001">
    <property type="protein sequence ID" value="RVT94954.1"/>
    <property type="molecule type" value="Genomic_DNA"/>
</dbReference>